<dbReference type="SUPFAM" id="SSF52540">
    <property type="entry name" value="P-loop containing nucleoside triphosphate hydrolases"/>
    <property type="match status" value="1"/>
</dbReference>
<reference evidence="6" key="1">
    <citation type="submission" date="2019-08" db="EMBL/GenBank/DDBJ databases">
        <authorList>
            <person name="Kucharzyk K."/>
            <person name="Murdoch R.W."/>
            <person name="Higgins S."/>
            <person name="Loffler F."/>
        </authorList>
    </citation>
    <scope>NUCLEOTIDE SEQUENCE</scope>
</reference>
<dbReference type="Gene3D" id="3.40.50.300">
    <property type="entry name" value="P-loop containing nucleotide triphosphate hydrolases"/>
    <property type="match status" value="1"/>
</dbReference>
<dbReference type="InterPro" id="IPR031168">
    <property type="entry name" value="G_TrmE"/>
</dbReference>
<dbReference type="InterPro" id="IPR005225">
    <property type="entry name" value="Small_GTP-bd"/>
</dbReference>
<dbReference type="GO" id="GO:0005525">
    <property type="term" value="F:GTP binding"/>
    <property type="evidence" value="ECO:0007669"/>
    <property type="project" value="UniProtKB-KW"/>
</dbReference>
<dbReference type="Pfam" id="PF12631">
    <property type="entry name" value="MnmE_helical"/>
    <property type="match status" value="1"/>
</dbReference>
<dbReference type="InterPro" id="IPR027417">
    <property type="entry name" value="P-loop_NTPase"/>
</dbReference>
<dbReference type="GO" id="GO:0002098">
    <property type="term" value="P:tRNA wobble uridine modification"/>
    <property type="evidence" value="ECO:0007669"/>
    <property type="project" value="TreeGrafter"/>
</dbReference>
<comment type="caution">
    <text evidence="6">The sequence shown here is derived from an EMBL/GenBank/DDBJ whole genome shotgun (WGS) entry which is preliminary data.</text>
</comment>
<dbReference type="InterPro" id="IPR006073">
    <property type="entry name" value="GTP-bd"/>
</dbReference>
<evidence type="ECO:0000256" key="1">
    <source>
        <dbReference type="ARBA" id="ARBA00011043"/>
    </source>
</evidence>
<dbReference type="CDD" id="cd04164">
    <property type="entry name" value="trmE"/>
    <property type="match status" value="1"/>
</dbReference>
<evidence type="ECO:0000256" key="4">
    <source>
        <dbReference type="ARBA" id="ARBA00023134"/>
    </source>
</evidence>
<keyword evidence="4" id="KW-0342">GTP-binding</keyword>
<keyword evidence="2" id="KW-0819">tRNA processing</keyword>
<dbReference type="GO" id="GO:0005829">
    <property type="term" value="C:cytosol"/>
    <property type="evidence" value="ECO:0007669"/>
    <property type="project" value="TreeGrafter"/>
</dbReference>
<protein>
    <submittedName>
        <fullName evidence="6">tRNA modification GTPase MnmE</fullName>
        <ecNumber evidence="6">3.6.-.-</ecNumber>
    </submittedName>
</protein>
<dbReference type="PANTHER" id="PTHR42714">
    <property type="entry name" value="TRNA MODIFICATION GTPASE GTPBP3"/>
    <property type="match status" value="1"/>
</dbReference>
<dbReference type="EC" id="3.6.-.-" evidence="6"/>
<dbReference type="InterPro" id="IPR025867">
    <property type="entry name" value="MnmE_helical"/>
</dbReference>
<organism evidence="6">
    <name type="scientific">bioreactor metagenome</name>
    <dbReference type="NCBI Taxonomy" id="1076179"/>
    <lineage>
        <taxon>unclassified sequences</taxon>
        <taxon>metagenomes</taxon>
        <taxon>ecological metagenomes</taxon>
    </lineage>
</organism>
<dbReference type="GO" id="GO:0030488">
    <property type="term" value="P:tRNA methylation"/>
    <property type="evidence" value="ECO:0007669"/>
    <property type="project" value="TreeGrafter"/>
</dbReference>
<dbReference type="SUPFAM" id="SSF116878">
    <property type="entry name" value="TrmE connector domain"/>
    <property type="match status" value="1"/>
</dbReference>
<dbReference type="FunFam" id="3.40.50.300:FF:000494">
    <property type="entry name" value="tRNA modification GTPase MnmE"/>
    <property type="match status" value="1"/>
</dbReference>
<dbReference type="InterPro" id="IPR027368">
    <property type="entry name" value="MnmE_dom2"/>
</dbReference>
<dbReference type="NCBIfam" id="TIGR00450">
    <property type="entry name" value="mnmE_trmE_thdF"/>
    <property type="match status" value="1"/>
</dbReference>
<dbReference type="Pfam" id="PF01926">
    <property type="entry name" value="MMR_HSR1"/>
    <property type="match status" value="1"/>
</dbReference>
<dbReference type="NCBIfam" id="TIGR00231">
    <property type="entry name" value="small_GTP"/>
    <property type="match status" value="1"/>
</dbReference>
<dbReference type="PROSITE" id="PS51709">
    <property type="entry name" value="G_TRME"/>
    <property type="match status" value="1"/>
</dbReference>
<sequence length="325" mass="36747">MDLIESKTELSRQTAINQLEGSIKEKVHFLRDELLDMIAAIEAAIDYPEHDVEEETYSEMYKRIKSLIERINKLLEFADTGKIIREGVQAVILGKPNVGKSSLLNLMLMEERAIVTDIPGTTRDTVEEYMNFGGIPVKIIDTAGIRDTGDAVEKIGVEKSRKCAENADIIFMMIDASLPLSSEDIEILEFIKNKKSIILVNKTDIDNKIDFDKLCMYTDEKNIIYISVKEDTGIDKLTERFMELFFGGEIQTKDSVIISNVRHKNMLCKAAEALERAIVTIETRMPEDFISMDLQEALSALGEITGDSVDDEIIDRIFTRFCLGK</sequence>
<gene>
    <name evidence="6" type="primary">mnmE_30</name>
    <name evidence="6" type="ORF">SDC9_85745</name>
</gene>
<evidence type="ECO:0000256" key="2">
    <source>
        <dbReference type="ARBA" id="ARBA00022694"/>
    </source>
</evidence>
<keyword evidence="3" id="KW-0547">Nucleotide-binding</keyword>
<dbReference type="PANTHER" id="PTHR42714:SF2">
    <property type="entry name" value="TRNA MODIFICATION GTPASE GTPBP3, MITOCHONDRIAL"/>
    <property type="match status" value="1"/>
</dbReference>
<name>A0A644ZKA9_9ZZZZ</name>
<dbReference type="AlphaFoldDB" id="A0A644ZKA9"/>
<proteinExistence type="inferred from homology"/>
<comment type="similarity">
    <text evidence="1">Belongs to the TRAFAC class TrmE-Era-EngA-EngB-Septin-like GTPase superfamily. TrmE GTPase family.</text>
</comment>
<keyword evidence="6" id="KW-0378">Hydrolase</keyword>
<accession>A0A644ZKA9</accession>
<evidence type="ECO:0000259" key="5">
    <source>
        <dbReference type="PROSITE" id="PS51709"/>
    </source>
</evidence>
<evidence type="ECO:0000256" key="3">
    <source>
        <dbReference type="ARBA" id="ARBA00022741"/>
    </source>
</evidence>
<dbReference type="InterPro" id="IPR004520">
    <property type="entry name" value="GTPase_MnmE"/>
</dbReference>
<dbReference type="Gene3D" id="1.20.120.430">
    <property type="entry name" value="tRNA modification GTPase MnmE domain 2"/>
    <property type="match status" value="1"/>
</dbReference>
<evidence type="ECO:0000313" key="6">
    <source>
        <dbReference type="EMBL" id="MPM39113.1"/>
    </source>
</evidence>
<dbReference type="GO" id="GO:0003924">
    <property type="term" value="F:GTPase activity"/>
    <property type="evidence" value="ECO:0007669"/>
    <property type="project" value="InterPro"/>
</dbReference>
<feature type="domain" description="TrmE-type G" evidence="5">
    <location>
        <begin position="87"/>
        <end position="246"/>
    </location>
</feature>
<dbReference type="EMBL" id="VSSQ01008527">
    <property type="protein sequence ID" value="MPM39113.1"/>
    <property type="molecule type" value="Genomic_DNA"/>
</dbReference>